<accession>A0ABS5QMV7</accession>
<dbReference type="NCBIfam" id="NF001138">
    <property type="entry name" value="PRK00143.1"/>
    <property type="match status" value="1"/>
</dbReference>
<proteinExistence type="inferred from homology"/>
<evidence type="ECO:0000256" key="7">
    <source>
        <dbReference type="ARBA" id="ARBA00023157"/>
    </source>
</evidence>
<feature type="domain" description="tRNA-specific 2-thiouridylase MnmA-like central" evidence="11">
    <location>
        <begin position="205"/>
        <end position="268"/>
    </location>
</feature>
<dbReference type="Gene3D" id="2.30.30.280">
    <property type="entry name" value="Adenine nucleotide alpha hydrolases-like domains"/>
    <property type="match status" value="1"/>
</dbReference>
<dbReference type="CDD" id="cd01998">
    <property type="entry name" value="MnmA_TRMU-like"/>
    <property type="match status" value="1"/>
</dbReference>
<feature type="region of interest" description="Interaction with target base in tRNA" evidence="9">
    <location>
        <begin position="91"/>
        <end position="93"/>
    </location>
</feature>
<feature type="binding site" evidence="9">
    <location>
        <position position="33"/>
    </location>
    <ligand>
        <name>ATP</name>
        <dbReference type="ChEBI" id="CHEBI:30616"/>
    </ligand>
</feature>
<keyword evidence="13" id="KW-1185">Reference proteome</keyword>
<dbReference type="Gene3D" id="2.40.30.10">
    <property type="entry name" value="Translation factors"/>
    <property type="match status" value="1"/>
</dbReference>
<evidence type="ECO:0000256" key="4">
    <source>
        <dbReference type="ARBA" id="ARBA00022741"/>
    </source>
</evidence>
<dbReference type="NCBIfam" id="TIGR00420">
    <property type="entry name" value="trmU"/>
    <property type="match status" value="1"/>
</dbReference>
<evidence type="ECO:0000256" key="1">
    <source>
        <dbReference type="ARBA" id="ARBA00022555"/>
    </source>
</evidence>
<comment type="caution">
    <text evidence="9">Lacks conserved residue(s) required for the propagation of feature annotation.</text>
</comment>
<dbReference type="InterPro" id="IPR046884">
    <property type="entry name" value="MnmA-like_central"/>
</dbReference>
<evidence type="ECO:0000256" key="3">
    <source>
        <dbReference type="ARBA" id="ARBA00022694"/>
    </source>
</evidence>
<keyword evidence="9" id="KW-0963">Cytoplasm</keyword>
<dbReference type="Gene3D" id="3.40.50.620">
    <property type="entry name" value="HUPs"/>
    <property type="match status" value="1"/>
</dbReference>
<evidence type="ECO:0000259" key="10">
    <source>
        <dbReference type="Pfam" id="PF20258"/>
    </source>
</evidence>
<evidence type="ECO:0000256" key="6">
    <source>
        <dbReference type="ARBA" id="ARBA00022884"/>
    </source>
</evidence>
<comment type="function">
    <text evidence="9">Catalyzes the 2-thiolation of uridine at the wobble position (U34) of tRNA, leading to the formation of s(2)U34.</text>
</comment>
<comment type="similarity">
    <text evidence="9">Belongs to the MnmA/TRMU family.</text>
</comment>
<evidence type="ECO:0000313" key="13">
    <source>
        <dbReference type="Proteomes" id="UP000680365"/>
    </source>
</evidence>
<dbReference type="Pfam" id="PF20259">
    <property type="entry name" value="tRNA_Me_trans_M"/>
    <property type="match status" value="1"/>
</dbReference>
<dbReference type="Pfam" id="PF03054">
    <property type="entry name" value="tRNA_Me_trans"/>
    <property type="match status" value="1"/>
</dbReference>
<keyword evidence="7" id="KW-1015">Disulfide bond</keyword>
<dbReference type="InterPro" id="IPR046885">
    <property type="entry name" value="MnmA-like_C"/>
</dbReference>
<dbReference type="PANTHER" id="PTHR11933">
    <property type="entry name" value="TRNA 5-METHYLAMINOMETHYL-2-THIOURIDYLATE -METHYLTRANSFERASE"/>
    <property type="match status" value="1"/>
</dbReference>
<keyword evidence="3 9" id="KW-0819">tRNA processing</keyword>
<feature type="region of interest" description="Interaction with tRNA" evidence="9">
    <location>
        <begin position="147"/>
        <end position="149"/>
    </location>
</feature>
<dbReference type="PANTHER" id="PTHR11933:SF5">
    <property type="entry name" value="MITOCHONDRIAL TRNA-SPECIFIC 2-THIOURIDYLASE 1"/>
    <property type="match status" value="1"/>
</dbReference>
<dbReference type="EC" id="2.8.1.13" evidence="9"/>
<evidence type="ECO:0000256" key="2">
    <source>
        <dbReference type="ARBA" id="ARBA00022679"/>
    </source>
</evidence>
<feature type="active site" description="Cysteine persulfide intermediate" evidence="9">
    <location>
        <position position="197"/>
    </location>
</feature>
<name>A0ABS5QMV7_9BACT</name>
<dbReference type="InterPro" id="IPR014729">
    <property type="entry name" value="Rossmann-like_a/b/a_fold"/>
</dbReference>
<keyword evidence="5 9" id="KW-0067">ATP-binding</keyword>
<evidence type="ECO:0000256" key="5">
    <source>
        <dbReference type="ARBA" id="ARBA00022840"/>
    </source>
</evidence>
<dbReference type="InterPro" id="IPR023382">
    <property type="entry name" value="MnmA-like_central_sf"/>
</dbReference>
<dbReference type="InterPro" id="IPR004506">
    <property type="entry name" value="MnmA-like"/>
</dbReference>
<evidence type="ECO:0000259" key="11">
    <source>
        <dbReference type="Pfam" id="PF20259"/>
    </source>
</evidence>
<dbReference type="Proteomes" id="UP000680365">
    <property type="component" value="Unassembled WGS sequence"/>
</dbReference>
<organism evidence="12 13">
    <name type="scientific">Candidatus Vampirococcus lugosii</name>
    <dbReference type="NCBI Taxonomy" id="2789015"/>
    <lineage>
        <taxon>Bacteria</taxon>
        <taxon>Candidatus Absconditibacteriota</taxon>
        <taxon>Vampirococcus</taxon>
    </lineage>
</organism>
<dbReference type="Pfam" id="PF20258">
    <property type="entry name" value="tRNA_Me_trans_C"/>
    <property type="match status" value="1"/>
</dbReference>
<comment type="subcellular location">
    <subcellularLocation>
        <location evidence="9">Cytoplasm</location>
    </subcellularLocation>
</comment>
<dbReference type="EMBL" id="JAEDAM010000102">
    <property type="protein sequence ID" value="MBS8122551.1"/>
    <property type="molecule type" value="Genomic_DNA"/>
</dbReference>
<sequence length="352" mass="39841">MKKILVGLSGGVDSAVSAYLLQKEGYDVTAGFMINYMADDNSCPTKQDIQEAKKVAEYLGINFFTFDYQKEYWNKIVEYIFEGYKQGFTPNPDILCNTEIKFKLFLQEALNLGFDGIATGHYANILEIENNKKQKKYKLLKGKDAIKDQSYFLAGLEQWQLSKAIFPIGNLQKSQVRKFAKDIGLPNANRKDSQGLCFIGKVDMKDFLKKKLPVQKGITLDTNGNKIGQHDGAWFFTIGQRRGIGVSGPNPLYIVNKDINNNIITVGEEKDLNLFSKELLVDNCHYLSDKLNFPQKGFGRIRHGQTLQKCIIYDLGKNKVKVIFEKEQRAIASGQTFAFYQGDELVFSAIIV</sequence>
<keyword evidence="2 9" id="KW-0808">Transferase</keyword>
<dbReference type="HAMAP" id="MF_00144">
    <property type="entry name" value="tRNA_thiouridyl_MnmA"/>
    <property type="match status" value="1"/>
</dbReference>
<reference evidence="12 13" key="1">
    <citation type="journal article" date="2021" name="Nat. Commun.">
        <title>Reductive evolution and unique predatory mode in the CPR bacterium Vampirococcus lugosii.</title>
        <authorList>
            <person name="Moreira D."/>
            <person name="Zivanovic Y."/>
            <person name="Lopez-Archilla A.I."/>
            <person name="Iniesto M."/>
            <person name="Lopez-Garcia P."/>
        </authorList>
    </citation>
    <scope>NUCLEOTIDE SEQUENCE [LARGE SCALE GENOMIC DNA]</scope>
    <source>
        <strain evidence="12">Chiprana</strain>
    </source>
</reference>
<comment type="caution">
    <text evidence="12">The sequence shown here is derived from an EMBL/GenBank/DDBJ whole genome shotgun (WGS) entry which is preliminary data.</text>
</comment>
<keyword evidence="1 9" id="KW-0820">tRNA-binding</keyword>
<dbReference type="RefSeq" id="WP_213349974.1">
    <property type="nucleotide sequence ID" value="NZ_JAEDAM010000102.1"/>
</dbReference>
<evidence type="ECO:0000313" key="12">
    <source>
        <dbReference type="EMBL" id="MBS8122551.1"/>
    </source>
</evidence>
<protein>
    <recommendedName>
        <fullName evidence="9">tRNA-specific 2-thiouridylase MnmA</fullName>
        <ecNumber evidence="9">2.8.1.13</ecNumber>
    </recommendedName>
</protein>
<feature type="site" description="Interaction with tRNA" evidence="9">
    <location>
        <position position="335"/>
    </location>
</feature>
<gene>
    <name evidence="9" type="primary">mnmA</name>
    <name evidence="12" type="ORF">VAMP_178845n392</name>
</gene>
<comment type="catalytic activity">
    <reaction evidence="8 9">
        <text>S-sulfanyl-L-cysteinyl-[protein] + uridine(34) in tRNA + AH2 + ATP = 2-thiouridine(34) in tRNA + L-cysteinyl-[protein] + A + AMP + diphosphate + H(+)</text>
        <dbReference type="Rhea" id="RHEA:47032"/>
        <dbReference type="Rhea" id="RHEA-COMP:10131"/>
        <dbReference type="Rhea" id="RHEA-COMP:11726"/>
        <dbReference type="Rhea" id="RHEA-COMP:11727"/>
        <dbReference type="Rhea" id="RHEA-COMP:11728"/>
        <dbReference type="ChEBI" id="CHEBI:13193"/>
        <dbReference type="ChEBI" id="CHEBI:15378"/>
        <dbReference type="ChEBI" id="CHEBI:17499"/>
        <dbReference type="ChEBI" id="CHEBI:29950"/>
        <dbReference type="ChEBI" id="CHEBI:30616"/>
        <dbReference type="ChEBI" id="CHEBI:33019"/>
        <dbReference type="ChEBI" id="CHEBI:61963"/>
        <dbReference type="ChEBI" id="CHEBI:65315"/>
        <dbReference type="ChEBI" id="CHEBI:87170"/>
        <dbReference type="ChEBI" id="CHEBI:456215"/>
        <dbReference type="EC" id="2.8.1.13"/>
    </reaction>
</comment>
<feature type="domain" description="tRNA-specific 2-thiouridylase MnmA-like C-terminal" evidence="10">
    <location>
        <begin position="276"/>
        <end position="351"/>
    </location>
</feature>
<dbReference type="SUPFAM" id="SSF52402">
    <property type="entry name" value="Adenine nucleotide alpha hydrolases-like"/>
    <property type="match status" value="1"/>
</dbReference>
<feature type="site" description="Interaction with tRNA" evidence="9">
    <location>
        <position position="121"/>
    </location>
</feature>
<feature type="active site" description="Nucleophile" evidence="9">
    <location>
        <position position="96"/>
    </location>
</feature>
<feature type="binding site" evidence="9">
    <location>
        <begin position="7"/>
        <end position="14"/>
    </location>
    <ligand>
        <name>ATP</name>
        <dbReference type="ChEBI" id="CHEBI:30616"/>
    </ligand>
</feature>
<keyword evidence="4 9" id="KW-0547">Nucleotide-binding</keyword>
<evidence type="ECO:0000256" key="8">
    <source>
        <dbReference type="ARBA" id="ARBA00051542"/>
    </source>
</evidence>
<feature type="binding site" evidence="9">
    <location>
        <position position="120"/>
    </location>
    <ligand>
        <name>ATP</name>
        <dbReference type="ChEBI" id="CHEBI:30616"/>
    </ligand>
</feature>
<keyword evidence="6 9" id="KW-0694">RNA-binding</keyword>
<evidence type="ECO:0000256" key="9">
    <source>
        <dbReference type="HAMAP-Rule" id="MF_00144"/>
    </source>
</evidence>